<dbReference type="PANTHER" id="PTHR46832:SF1">
    <property type="entry name" value="5'-METHYLTHIOADENOSINE_S-ADENOSYLHOMOCYSTEINE NUCLEOSIDASE"/>
    <property type="match status" value="1"/>
</dbReference>
<dbReference type="OrthoDB" id="2988699at2"/>
<dbReference type="eggNOG" id="COG0775">
    <property type="taxonomic scope" value="Bacteria"/>
</dbReference>
<evidence type="ECO:0000313" key="3">
    <source>
        <dbReference type="Proteomes" id="UP000006457"/>
    </source>
</evidence>
<organism evidence="2 3">
    <name type="scientific">Pasteurella bettyae CCUG 2042</name>
    <dbReference type="NCBI Taxonomy" id="1095749"/>
    <lineage>
        <taxon>Bacteria</taxon>
        <taxon>Pseudomonadati</taxon>
        <taxon>Pseudomonadota</taxon>
        <taxon>Gammaproteobacteria</taxon>
        <taxon>Pasteurellales</taxon>
        <taxon>Pasteurellaceae</taxon>
        <taxon>Pasteurella</taxon>
    </lineage>
</organism>
<evidence type="ECO:0000313" key="2">
    <source>
        <dbReference type="EMBL" id="EIJ69133.1"/>
    </source>
</evidence>
<evidence type="ECO:0000259" key="1">
    <source>
        <dbReference type="Pfam" id="PF01048"/>
    </source>
</evidence>
<dbReference type="SUPFAM" id="SSF53167">
    <property type="entry name" value="Purine and uridine phosphorylases"/>
    <property type="match status" value="1"/>
</dbReference>
<proteinExistence type="predicted"/>
<dbReference type="InterPro" id="IPR035994">
    <property type="entry name" value="Nucleoside_phosphorylase_sf"/>
</dbReference>
<dbReference type="AlphaFoldDB" id="I3DBP0"/>
<dbReference type="GO" id="GO:0008930">
    <property type="term" value="F:methylthioadenosine nucleosidase activity"/>
    <property type="evidence" value="ECO:0007669"/>
    <property type="project" value="TreeGrafter"/>
</dbReference>
<dbReference type="Gene3D" id="3.40.50.1580">
    <property type="entry name" value="Nucleoside phosphorylase domain"/>
    <property type="match status" value="1"/>
</dbReference>
<comment type="caution">
    <text evidence="2">The sequence shown here is derived from an EMBL/GenBank/DDBJ whole genome shotgun (WGS) entry which is preliminary data.</text>
</comment>
<feature type="domain" description="Nucleoside phosphorylase" evidence="1">
    <location>
        <begin position="1"/>
        <end position="189"/>
    </location>
</feature>
<dbReference type="EMBL" id="AJSX01000033">
    <property type="protein sequence ID" value="EIJ69133.1"/>
    <property type="molecule type" value="Genomic_DNA"/>
</dbReference>
<dbReference type="GO" id="GO:0009116">
    <property type="term" value="P:nucleoside metabolic process"/>
    <property type="evidence" value="ECO:0007669"/>
    <property type="project" value="InterPro"/>
</dbReference>
<keyword evidence="3" id="KW-1185">Reference proteome</keyword>
<dbReference type="PANTHER" id="PTHR46832">
    <property type="entry name" value="5'-METHYLTHIOADENOSINE/S-ADENOSYLHOMOCYSTEINE NUCLEOSIDASE"/>
    <property type="match status" value="1"/>
</dbReference>
<gene>
    <name evidence="2" type="ORF">HMPREF1052_0286</name>
</gene>
<dbReference type="GO" id="GO:0008782">
    <property type="term" value="F:adenosylhomocysteine nucleosidase activity"/>
    <property type="evidence" value="ECO:0007669"/>
    <property type="project" value="TreeGrafter"/>
</dbReference>
<dbReference type="GO" id="GO:0019284">
    <property type="term" value="P:L-methionine salvage from S-adenosylmethionine"/>
    <property type="evidence" value="ECO:0007669"/>
    <property type="project" value="TreeGrafter"/>
</dbReference>
<dbReference type="PATRIC" id="fig|1095749.3.peg.1224"/>
<accession>I3DBP0</accession>
<protein>
    <submittedName>
        <fullName evidence="2">Phosphorylase family protein</fullName>
    </submittedName>
</protein>
<sequence length="198" mass="21674">MGIAASASLTSKLGALFKPKLILMSGIAAGIKEKVNLGDILVAEYCWDWGSGKKTQIEGISVTKQAPHQISMPLKYKDGFLQLSKDKEFLDKVFCDYPGKKPHSQLGLHIGPLATGSVVLEDQNIVNSIIEQHRNTLGIEMEAYGVAYASELLGIGSIIIKSVCDFANTEKNDDYQSYAAFTSAKAIERFIREIYDPI</sequence>
<dbReference type="InterPro" id="IPR000845">
    <property type="entry name" value="Nucleoside_phosphorylase_d"/>
</dbReference>
<dbReference type="Pfam" id="PF01048">
    <property type="entry name" value="PNP_UDP_1"/>
    <property type="match status" value="1"/>
</dbReference>
<name>I3DBP0_9PAST</name>
<dbReference type="GO" id="GO:0005829">
    <property type="term" value="C:cytosol"/>
    <property type="evidence" value="ECO:0007669"/>
    <property type="project" value="TreeGrafter"/>
</dbReference>
<dbReference type="Proteomes" id="UP000006457">
    <property type="component" value="Unassembled WGS sequence"/>
</dbReference>
<reference evidence="2 3" key="1">
    <citation type="submission" date="2012-03" db="EMBL/GenBank/DDBJ databases">
        <authorList>
            <person name="Harkins D.M."/>
            <person name="Madupu R."/>
            <person name="Durkin A.S."/>
            <person name="Torralba M."/>
            <person name="Methe B."/>
            <person name="Sutton G.G."/>
            <person name="Nelson K.E."/>
        </authorList>
    </citation>
    <scope>NUCLEOTIDE SEQUENCE [LARGE SCALE GENOMIC DNA]</scope>
    <source>
        <strain evidence="2 3">CCUG 2042</strain>
    </source>
</reference>